<dbReference type="OrthoDB" id="1014870at2"/>
<dbReference type="Proteomes" id="UP000029736">
    <property type="component" value="Unassembled WGS sequence"/>
</dbReference>
<evidence type="ECO:0000313" key="2">
    <source>
        <dbReference type="EMBL" id="KGE85129.1"/>
    </source>
</evidence>
<evidence type="ECO:0000256" key="1">
    <source>
        <dbReference type="SAM" id="SignalP"/>
    </source>
</evidence>
<dbReference type="RefSeq" id="WP_044229061.1">
    <property type="nucleotide sequence ID" value="NZ_JBKAGJ010000011.1"/>
</dbReference>
<proteinExistence type="predicted"/>
<reference evidence="2 3" key="1">
    <citation type="journal article" date="2014" name="Int. J. Syst. Evol. Microbiol.">
        <title>Phaeodactylibacter xiamenensis gen. nov., sp. nov., a member of the family Saprospiraceae isolated from the marine alga Phaeodactylum tricornutum.</title>
        <authorList>
            <person name="Chen Z.Jr."/>
            <person name="Lei X."/>
            <person name="Lai Q."/>
            <person name="Li Y."/>
            <person name="Zhang B."/>
            <person name="Zhang J."/>
            <person name="Zhang H."/>
            <person name="Yang L."/>
            <person name="Zheng W."/>
            <person name="Tian Y."/>
            <person name="Yu Z."/>
            <person name="Xu H.Jr."/>
            <person name="Zheng T."/>
        </authorList>
    </citation>
    <scope>NUCLEOTIDE SEQUENCE [LARGE SCALE GENOMIC DNA]</scope>
    <source>
        <strain evidence="2 3">KD52</strain>
    </source>
</reference>
<evidence type="ECO:0008006" key="4">
    <source>
        <dbReference type="Google" id="ProtNLM"/>
    </source>
</evidence>
<sequence length="101" mass="10961">MKNLFATVLIAFALTSCSSMLGLQQDLNVSYQLSPGMSKSEVELIMGSPAKSDFSGEVEEWYCLGRALNQMNALPHSFMKGTVRKVEEPPQVLLGTTVASC</sequence>
<dbReference type="EMBL" id="JPOS01000092">
    <property type="protein sequence ID" value="KGE85129.1"/>
    <property type="molecule type" value="Genomic_DNA"/>
</dbReference>
<dbReference type="PROSITE" id="PS51257">
    <property type="entry name" value="PROKAR_LIPOPROTEIN"/>
    <property type="match status" value="1"/>
</dbReference>
<dbReference type="AlphaFoldDB" id="A0A098RY68"/>
<keyword evidence="1" id="KW-0732">Signal</keyword>
<feature type="chain" id="PRO_5001939541" description="Lipoprotein SmpA/OmlA domain-containing protein" evidence="1">
    <location>
        <begin position="22"/>
        <end position="101"/>
    </location>
</feature>
<organism evidence="2 3">
    <name type="scientific">Phaeodactylibacter xiamenensis</name>
    <dbReference type="NCBI Taxonomy" id="1524460"/>
    <lineage>
        <taxon>Bacteria</taxon>
        <taxon>Pseudomonadati</taxon>
        <taxon>Bacteroidota</taxon>
        <taxon>Saprospiria</taxon>
        <taxon>Saprospirales</taxon>
        <taxon>Haliscomenobacteraceae</taxon>
        <taxon>Phaeodactylibacter</taxon>
    </lineage>
</organism>
<feature type="signal peptide" evidence="1">
    <location>
        <begin position="1"/>
        <end position="21"/>
    </location>
</feature>
<gene>
    <name evidence="2" type="ORF">IX84_28990</name>
</gene>
<comment type="caution">
    <text evidence="2">The sequence shown here is derived from an EMBL/GenBank/DDBJ whole genome shotgun (WGS) entry which is preliminary data.</text>
</comment>
<accession>A0A098RY68</accession>
<dbReference type="STRING" id="1524460.IX84_28990"/>
<name>A0A098RY68_9BACT</name>
<protein>
    <recommendedName>
        <fullName evidence="4">Lipoprotein SmpA/OmlA domain-containing protein</fullName>
    </recommendedName>
</protein>
<evidence type="ECO:0000313" key="3">
    <source>
        <dbReference type="Proteomes" id="UP000029736"/>
    </source>
</evidence>
<keyword evidence="3" id="KW-1185">Reference proteome</keyword>